<evidence type="ECO:0000313" key="1">
    <source>
        <dbReference type="EMBL" id="MBW32441.1"/>
    </source>
</evidence>
<name>A0A2M3ZV98_9DIPT</name>
<dbReference type="AlphaFoldDB" id="A0A2M3ZV98"/>
<protein>
    <submittedName>
        <fullName evidence="1">Putative secreted peptide</fullName>
    </submittedName>
</protein>
<reference evidence="1" key="1">
    <citation type="submission" date="2018-01" db="EMBL/GenBank/DDBJ databases">
        <title>An insight into the sialome of Amazonian anophelines.</title>
        <authorList>
            <person name="Ribeiro J.M."/>
            <person name="Scarpassa V."/>
            <person name="Calvo E."/>
        </authorList>
    </citation>
    <scope>NUCLEOTIDE SEQUENCE</scope>
    <source>
        <tissue evidence="1">Salivary glands</tissue>
    </source>
</reference>
<dbReference type="EMBL" id="GGFM01011690">
    <property type="protein sequence ID" value="MBW32441.1"/>
    <property type="molecule type" value="Transcribed_RNA"/>
</dbReference>
<sequence length="68" mass="7769">MNRVNRWRLMSGCIRMIFSLTLTLTPPFTLAIMGGPGTSITFLKSSCHRIWPRWMKTMSSRPSIHTAS</sequence>
<accession>A0A2M3ZV98</accession>
<proteinExistence type="predicted"/>
<organism evidence="1">
    <name type="scientific">Anopheles braziliensis</name>
    <dbReference type="NCBI Taxonomy" id="58242"/>
    <lineage>
        <taxon>Eukaryota</taxon>
        <taxon>Metazoa</taxon>
        <taxon>Ecdysozoa</taxon>
        <taxon>Arthropoda</taxon>
        <taxon>Hexapoda</taxon>
        <taxon>Insecta</taxon>
        <taxon>Pterygota</taxon>
        <taxon>Neoptera</taxon>
        <taxon>Endopterygota</taxon>
        <taxon>Diptera</taxon>
        <taxon>Nematocera</taxon>
        <taxon>Culicoidea</taxon>
        <taxon>Culicidae</taxon>
        <taxon>Anophelinae</taxon>
        <taxon>Anopheles</taxon>
    </lineage>
</organism>